<feature type="domain" description="Hikeshi-like C-terminal" evidence="3">
    <location>
        <begin position="145"/>
        <end position="201"/>
    </location>
</feature>
<evidence type="ECO:0000313" key="4">
    <source>
        <dbReference type="EMBL" id="KAL0071193.1"/>
    </source>
</evidence>
<dbReference type="Proteomes" id="UP001437256">
    <property type="component" value="Unassembled WGS sequence"/>
</dbReference>
<dbReference type="InterPro" id="IPR031318">
    <property type="entry name" value="OPI10"/>
</dbReference>
<dbReference type="PANTHER" id="PTHR12925:SF0">
    <property type="entry name" value="PROTEIN HIKESHI"/>
    <property type="match status" value="1"/>
</dbReference>
<organism evidence="4 5">
    <name type="scientific">Marasmius tenuissimus</name>
    <dbReference type="NCBI Taxonomy" id="585030"/>
    <lineage>
        <taxon>Eukaryota</taxon>
        <taxon>Fungi</taxon>
        <taxon>Dikarya</taxon>
        <taxon>Basidiomycota</taxon>
        <taxon>Agaricomycotina</taxon>
        <taxon>Agaricomycetes</taxon>
        <taxon>Agaricomycetidae</taxon>
        <taxon>Agaricales</taxon>
        <taxon>Marasmiineae</taxon>
        <taxon>Marasmiaceae</taxon>
        <taxon>Marasmius</taxon>
    </lineage>
</organism>
<evidence type="ECO:0008006" key="6">
    <source>
        <dbReference type="Google" id="ProtNLM"/>
    </source>
</evidence>
<feature type="domain" description="Hikeshi-like N-terminal" evidence="2">
    <location>
        <begin position="6"/>
        <end position="131"/>
    </location>
</feature>
<name>A0ABR3ADV4_9AGAR</name>
<dbReference type="Pfam" id="PF05603">
    <property type="entry name" value="Hikeshi-like_N"/>
    <property type="match status" value="1"/>
</dbReference>
<comment type="similarity">
    <text evidence="1">Belongs to the OPI10 family.</text>
</comment>
<keyword evidence="5" id="KW-1185">Reference proteome</keyword>
<dbReference type="InterPro" id="IPR048364">
    <property type="entry name" value="Hikeshi-like_C"/>
</dbReference>
<reference evidence="4 5" key="1">
    <citation type="submission" date="2024-05" db="EMBL/GenBank/DDBJ databases">
        <title>A draft genome resource for the thread blight pathogen Marasmius tenuissimus strain MS-2.</title>
        <authorList>
            <person name="Yulfo-Soto G.E."/>
            <person name="Baruah I.K."/>
            <person name="Amoako-Attah I."/>
            <person name="Bukari Y."/>
            <person name="Meinhardt L.W."/>
            <person name="Bailey B.A."/>
            <person name="Cohen S.P."/>
        </authorList>
    </citation>
    <scope>NUCLEOTIDE SEQUENCE [LARGE SCALE GENOMIC DNA]</scope>
    <source>
        <strain evidence="4 5">MS-2</strain>
    </source>
</reference>
<evidence type="ECO:0000256" key="1">
    <source>
        <dbReference type="ARBA" id="ARBA00006623"/>
    </source>
</evidence>
<evidence type="ECO:0000313" key="5">
    <source>
        <dbReference type="Proteomes" id="UP001437256"/>
    </source>
</evidence>
<gene>
    <name evidence="4" type="ORF">AAF712_001758</name>
</gene>
<sequence>MFGCCVAGRLLQTNIQQVDETHALFEMPNASTINHVCVFLLGTTPFPDGYGATVHFHWPGKGFQLLGMLSNEKPSAIFRLRGTFSSSTNYAAFDAMDTSSQTPSSSSDVTAMLGISIEPLHQIQPQIDTLHSAVTTVAKPSLAQNPALFAERIVKHLFNYITSYSGGPAGSQTMVPISLVAKWYENFTTKLKTAGTGFLEREE</sequence>
<accession>A0ABR3ADV4</accession>
<dbReference type="InterPro" id="IPR008493">
    <property type="entry name" value="Hikeshi-like_N"/>
</dbReference>
<protein>
    <recommendedName>
        <fullName evidence="6">Hikeshi-like domain-containing protein</fullName>
    </recommendedName>
</protein>
<comment type="caution">
    <text evidence="4">The sequence shown here is derived from an EMBL/GenBank/DDBJ whole genome shotgun (WGS) entry which is preliminary data.</text>
</comment>
<dbReference type="EMBL" id="JBBXMP010000004">
    <property type="protein sequence ID" value="KAL0071193.1"/>
    <property type="molecule type" value="Genomic_DNA"/>
</dbReference>
<evidence type="ECO:0000259" key="3">
    <source>
        <dbReference type="Pfam" id="PF21057"/>
    </source>
</evidence>
<proteinExistence type="inferred from homology"/>
<evidence type="ECO:0000259" key="2">
    <source>
        <dbReference type="Pfam" id="PF05603"/>
    </source>
</evidence>
<dbReference type="PANTHER" id="PTHR12925">
    <property type="entry name" value="HIKESHI FAMILY MEMBER"/>
    <property type="match status" value="1"/>
</dbReference>
<dbReference type="Pfam" id="PF21057">
    <property type="entry name" value="Hikeshi-like_C"/>
    <property type="match status" value="1"/>
</dbReference>